<accession>A0A067U2Z0</accession>
<keyword evidence="1" id="KW-0812">Transmembrane</keyword>
<evidence type="ECO:0000313" key="3">
    <source>
        <dbReference type="Proteomes" id="UP000027222"/>
    </source>
</evidence>
<dbReference type="Proteomes" id="UP000027222">
    <property type="component" value="Unassembled WGS sequence"/>
</dbReference>
<protein>
    <submittedName>
        <fullName evidence="2">Uncharacterized protein</fullName>
    </submittedName>
</protein>
<reference evidence="3" key="1">
    <citation type="journal article" date="2014" name="Proc. Natl. Acad. Sci. U.S.A.">
        <title>Extensive sampling of basidiomycete genomes demonstrates inadequacy of the white-rot/brown-rot paradigm for wood decay fungi.</title>
        <authorList>
            <person name="Riley R."/>
            <person name="Salamov A.A."/>
            <person name="Brown D.W."/>
            <person name="Nagy L.G."/>
            <person name="Floudas D."/>
            <person name="Held B.W."/>
            <person name="Levasseur A."/>
            <person name="Lombard V."/>
            <person name="Morin E."/>
            <person name="Otillar R."/>
            <person name="Lindquist E.A."/>
            <person name="Sun H."/>
            <person name="LaButti K.M."/>
            <person name="Schmutz J."/>
            <person name="Jabbour D."/>
            <person name="Luo H."/>
            <person name="Baker S.E."/>
            <person name="Pisabarro A.G."/>
            <person name="Walton J.D."/>
            <person name="Blanchette R.A."/>
            <person name="Henrissat B."/>
            <person name="Martin F."/>
            <person name="Cullen D."/>
            <person name="Hibbett D.S."/>
            <person name="Grigoriev I.V."/>
        </authorList>
    </citation>
    <scope>NUCLEOTIDE SEQUENCE [LARGE SCALE GENOMIC DNA]</scope>
    <source>
        <strain evidence="3">CBS 339.88</strain>
    </source>
</reference>
<keyword evidence="3" id="KW-1185">Reference proteome</keyword>
<keyword evidence="1" id="KW-0472">Membrane</keyword>
<evidence type="ECO:0000313" key="2">
    <source>
        <dbReference type="EMBL" id="KDR85773.1"/>
    </source>
</evidence>
<feature type="transmembrane region" description="Helical" evidence="1">
    <location>
        <begin position="20"/>
        <end position="39"/>
    </location>
</feature>
<dbReference type="EMBL" id="KL142367">
    <property type="protein sequence ID" value="KDR85773.1"/>
    <property type="molecule type" value="Genomic_DNA"/>
</dbReference>
<name>A0A067U2Z0_GALM3</name>
<dbReference type="HOGENOM" id="CLU_1496302_0_0_1"/>
<sequence length="180" mass="20179">MANSKYTSPSRYCTTKASRYRVIGFIVLGFIILGSLWRYQGVFDSSRRVLLGEHVLASDPLESVPLTHKNIAVASTFGFHFDVYMTVAWTLQRVMKGEGNVHVYGPQPFYYDFGRIVDEYGLFNGTVKDDKELMSDILVDGDGAIDLLVLGTCEIECVIPPPRRKRLDDSSRPLSPAYDG</sequence>
<organism evidence="2 3">
    <name type="scientific">Galerina marginata (strain CBS 339.88)</name>
    <dbReference type="NCBI Taxonomy" id="685588"/>
    <lineage>
        <taxon>Eukaryota</taxon>
        <taxon>Fungi</taxon>
        <taxon>Dikarya</taxon>
        <taxon>Basidiomycota</taxon>
        <taxon>Agaricomycotina</taxon>
        <taxon>Agaricomycetes</taxon>
        <taxon>Agaricomycetidae</taxon>
        <taxon>Agaricales</taxon>
        <taxon>Agaricineae</taxon>
        <taxon>Strophariaceae</taxon>
        <taxon>Galerina</taxon>
    </lineage>
</organism>
<dbReference type="OrthoDB" id="549336at2759"/>
<gene>
    <name evidence="2" type="ORF">GALMADRAFT_386327</name>
</gene>
<keyword evidence="1" id="KW-1133">Transmembrane helix</keyword>
<evidence type="ECO:0000256" key="1">
    <source>
        <dbReference type="SAM" id="Phobius"/>
    </source>
</evidence>
<dbReference type="STRING" id="685588.A0A067U2Z0"/>
<proteinExistence type="predicted"/>
<dbReference type="AlphaFoldDB" id="A0A067U2Z0"/>